<dbReference type="SUPFAM" id="SSF90209">
    <property type="entry name" value="Ran binding protein zinc finger-like"/>
    <property type="match status" value="2"/>
</dbReference>
<feature type="region of interest" description="Disordered" evidence="7">
    <location>
        <begin position="786"/>
        <end position="865"/>
    </location>
</feature>
<feature type="compositionally biased region" description="Polar residues" evidence="7">
    <location>
        <begin position="1131"/>
        <end position="1144"/>
    </location>
</feature>
<dbReference type="PANTHER" id="PTHR23138:SF87">
    <property type="entry name" value="E3 SUMO-PROTEIN LIGASE RANBP2"/>
    <property type="match status" value="1"/>
</dbReference>
<feature type="compositionally biased region" description="Polar residues" evidence="7">
    <location>
        <begin position="1409"/>
        <end position="1424"/>
    </location>
</feature>
<dbReference type="SUPFAM" id="SSF48452">
    <property type="entry name" value="TPR-like"/>
    <property type="match status" value="1"/>
</dbReference>
<dbReference type="FunFam" id="2.30.29.30:FF:000018">
    <property type="entry name" value="E3 SUMO-protein ligase RanBP2"/>
    <property type="match status" value="3"/>
</dbReference>
<dbReference type="KEGG" id="nvi:100120774"/>
<dbReference type="InterPro" id="IPR019734">
    <property type="entry name" value="TPR_rpt"/>
</dbReference>
<dbReference type="PANTHER" id="PTHR23138">
    <property type="entry name" value="RAN BINDING PROTEIN"/>
    <property type="match status" value="1"/>
</dbReference>
<organism evidence="11 12">
    <name type="scientific">Nasonia vitripennis</name>
    <name type="common">Parasitic wasp</name>
    <dbReference type="NCBI Taxonomy" id="7425"/>
    <lineage>
        <taxon>Eukaryota</taxon>
        <taxon>Metazoa</taxon>
        <taxon>Ecdysozoa</taxon>
        <taxon>Arthropoda</taxon>
        <taxon>Hexapoda</taxon>
        <taxon>Insecta</taxon>
        <taxon>Pterygota</taxon>
        <taxon>Neoptera</taxon>
        <taxon>Endopterygota</taxon>
        <taxon>Hymenoptera</taxon>
        <taxon>Apocrita</taxon>
        <taxon>Proctotrupomorpha</taxon>
        <taxon>Chalcidoidea</taxon>
        <taxon>Pteromalidae</taxon>
        <taxon>Pteromalinae</taxon>
        <taxon>Nasonia</taxon>
    </lineage>
</organism>
<feature type="region of interest" description="Disordered" evidence="7">
    <location>
        <begin position="2499"/>
        <end position="2523"/>
    </location>
</feature>
<evidence type="ECO:0000259" key="8">
    <source>
        <dbReference type="PROSITE" id="PS50196"/>
    </source>
</evidence>
<keyword evidence="1" id="KW-0597">Phosphoprotein</keyword>
<dbReference type="GO" id="GO:0005643">
    <property type="term" value="C:nuclear pore"/>
    <property type="evidence" value="ECO:0007669"/>
    <property type="project" value="TreeGrafter"/>
</dbReference>
<name>A0A7M7H287_NASVI</name>
<feature type="compositionally biased region" description="Acidic residues" evidence="7">
    <location>
        <begin position="2760"/>
        <end position="2790"/>
    </location>
</feature>
<sequence>MLRTKKEVDRHVQDIFRKLQDETERTLRCYKIAELYYNVGDYESARRYLSRYVEFRTEAKGHKLMGQILEALGQKEAAVVQYKRAFELEPRQEELILKVCQLLADPEVGIDVNRAKYWVDRADKLFPPHKSVFQLKEKILSIERPTNNEQDLENLITAELATRPTDVHLRVKLIKHYMERSKLDEAYKHATDIEASSIHRDSVIWYQVLCELFLKCKYNHQTMWSFWISYISALERYAALSLKEQGSSVRKTSEAIQAVYNFDQHLFEAKGQSFSSYPSLTESIFVHMWGQLHFHLACLLIQNTQREQGSWSEAGRLCAPLLLTAMHVKPIDLTASWATHLEAPLKNQLQIWYREGSYRCSQAGHVLHDYARGNQKKLISNIEKFCSGSWRERVYQRIFVGKIYQKIRSSYFTNNNATTPPFRLVSHNELKRFDEVAEEVWPYSLHHQVWPAIKSRNSNSNSSSLHSSRYEGPQPNLTSHLFPDLQFSVYNLSQASPVTLSHLDVDAFLNAAALCATAVVEEQQRNTLWNSDRLPTLPADLTNPLCSDEQEKWWRAAYKMYRKETIDDIGDTRQCLQRGLEVVRCIGNHGLHSSVLVHLARIFHYRAKQLKEKNRESSDIPALEARSEMYWSAAVPLLERLQNNQAIRSSHVKLFDYIGKDMNNMELTHAIEEGKILLAQKLVRDKLYEQAIEALRALKCPEASFEQGKIYKIMADETMSNLPKESVTSEMRSQHIIILSKARNCFYLTLDRLRSPDADPKHPLNSELGTHITAVENELRRIDPDTLYADRNRNDCDDLSEESYSSAHSDEHPLVTNSLPVMNNSLQTPMRSIRRTPRQSSTPRHQNQDMLDVSRNRNEARPSPERLDAQIRQLVHSVESLTEQNREQHRDIKMIISKLDELDIKISARKENTKPRPQPPVNQNPVNLEDELYGYSEEDYRDYANYSSTSLPTPAANRTSALVQNLFAAQRHPYSPLVYPPPAAAGALPGYCSNNGLPYDAATAAAVAAAGQHLPGFYSAVAAAYPIPSPYRGGLDSISQMQENVLQHGIFGQRLGGQLPDYTANQHIAPPQQQQLPNQVRPSPNQLGHQMLQELRPTQVNDPAKNEPKLGYAPPSEPSVSEPAYSVQPKDPSNVSSTTTSAGSRNALPANVVMTTSDTLPTTVPSIHPTFSVTIPAQHRLGVSPSPAANQQPHQQFQGNEQVPHSYQISMPSQPTIPTTVILPPLSATLTISSPIIKPQDNQNSSIVSTGSRHSSSDVTEVEHDPIPDFAPIIPLPDEVPVTTGEENEEELYCARAKLFRFVDKEWKERGIGNVKLLKNTEGKIRLLMRREQVLKICANHMLRKDMELTMMKNNEKAYIWVANDFADEELRLEKLCIRFKTVEEAASFKENFDKAKNSLPDEEAKPATETNTASSGTDKSSIKPTKPDTVPSNKPVEKIGGFSFTSSPIIQKAPSAVDTPEQKKPEEQAKPSPFASFSFVKSTEPAATAAKTPTTGGFSFGSPATPGTQTPIFGQDLSKATLRRPLAAGPTDLSKGSEVSRIEDGEIVIAEQNINLMHYTSDNKLWKEKGIGIIKVLFEKSTGRVRLLMNTEDNSKTIYNQIVPPRTVFNLKSDTVNWTMENEKNKPDSYLARFKNYDQASLFQKSLMGYLEKSAKLASSNKSTSSSSSSQQKPLSEMFKPAAGSWECKGCYMRNSASAKNCVACQAPSPSTDAAVTAPATRPTIQTVSKNLFDQFKPAAGSWECKDCYTRNDAGVTKCVACQAAAPGQPATEIPAPAVTTSTTSKPLSELFKPAAGSWECKQCYVVNSQSNQYCAACDKAKDPSMPPKPKTTGGFLINSQAPDTKPTFSFGIPQAAQPAAAKPSAGFTFNFATKPVSENAVSSPINIFANKSPNASFQFGMQPPSTPPSSGGGNFTFGSPGKSFDFQFQAKSPPVKSPERHETSDEDVVEEAEDVYFAPVIPLPDKIEVKTGEENEDVLYSHRAKLFKFDSATKEWKERGLGDIKLLRHVETKKLRLVMRRDQVLKLCLNHAVTPALEISSKDDKTWMWTAGDYSEGEIEYMQFACRFKTPEIAADFKKAVDNACSGVENTSTASTSAVSSITTATKKDSSPDIEVVYETKVTPDEKAAALKLQLPENFYSYKYKSDCPGCRGCKDSDESLFKNDKTKAHQPSVQAKPNAPIFVKANDSAPVSASASAFGNIFTKPATTTASITQPGSGLKMAFGTSTPPIFGGGKSTLGDDNTAKSTSFVFGLSNPIISSVKPDSQGSTGLENLKICEPTAKPQVSSTTTATTTANIFGGFGGSSTTAASTKPPSTSIFSPPAKNIFGESKPVFGESKPIFGESKLAFGESKPLTMNSGIFGESKPPAANIFGGTAAPTAAVTATTTSSTTNSIFGTTTTITSMFGGTASTLPSFGALANQGNTTANGGLFSSSTFGSTTPALDAKSTTVSAPASTTTTTTVGSTIFGGNAATQFTSKLTFGTGVAPTTNVFGNLSSGTSNIFGGSKPSTGDSESKKESAVNFLPTENSLSFSTLAQNVPAEQKPAFKTDPNFTFEGAGASVFGVKNAQKTGDKTKKTPNSKKDKAKDDDDEDGDDENENGDEHDPYFEPIIPLPDAIEVRTGEEDEEKVFCHRAKLYRYDNNTKEWKERGTGEMKLLHHAEHGTYRLLLRREQVHKVVCNLLLTSDLEFRELNSSDRAWVWAGMNYAEADSPEVEQLAVRFKTPELASQFKEAVDKAQQALAEKQMQDIQNAAYDSGEEDYPEGGEYDEDEEEENDEEEDEEDEDQVTMFEKRATVYAQNEGEVGWKHVAMGNLKVLYDSSFFGVKIVVENDNNELASETVISVDTTMQYNEKECTWAAIDYAVEPQVRRTLRAVFSSSQTAEQMYQTFQEGLECATKADIRE</sequence>
<feature type="region of interest" description="Disordered" evidence="7">
    <location>
        <begin position="2572"/>
        <end position="2613"/>
    </location>
</feature>
<proteinExistence type="predicted"/>
<dbReference type="CDD" id="cd13174">
    <property type="entry name" value="RanBD4_RanBP2_insect-like"/>
    <property type="match status" value="1"/>
</dbReference>
<dbReference type="InterPro" id="IPR045255">
    <property type="entry name" value="RanBP1-like"/>
</dbReference>
<evidence type="ECO:0000256" key="1">
    <source>
        <dbReference type="ARBA" id="ARBA00022553"/>
    </source>
</evidence>
<dbReference type="FunFam" id="1.25.40.10:FF:000582">
    <property type="entry name" value="E3 SUMO-protein ligase RanBP2"/>
    <property type="match status" value="1"/>
</dbReference>
<feature type="compositionally biased region" description="Low complexity" evidence="7">
    <location>
        <begin position="1487"/>
        <end position="1496"/>
    </location>
</feature>
<evidence type="ECO:0000256" key="4">
    <source>
        <dbReference type="ARBA" id="ARBA00022833"/>
    </source>
</evidence>
<dbReference type="PROSITE" id="PS01358">
    <property type="entry name" value="ZF_RANBP2_1"/>
    <property type="match status" value="3"/>
</dbReference>
<feature type="compositionally biased region" description="Basic and acidic residues" evidence="7">
    <location>
        <begin position="2574"/>
        <end position="2591"/>
    </location>
</feature>
<dbReference type="SMART" id="SM00160">
    <property type="entry name" value="RanBD"/>
    <property type="match status" value="4"/>
</dbReference>
<feature type="domain" description="RanBP2-type" evidence="9">
    <location>
        <begin position="1683"/>
        <end position="1712"/>
    </location>
</feature>
<dbReference type="InterPro" id="IPR011993">
    <property type="entry name" value="PH-like_dom_sf"/>
</dbReference>
<dbReference type="InterPro" id="IPR011990">
    <property type="entry name" value="TPR-like_helical_dom_sf"/>
</dbReference>
<dbReference type="SMART" id="SM00028">
    <property type="entry name" value="TPR"/>
    <property type="match status" value="1"/>
</dbReference>
<dbReference type="PROSITE" id="PS50196">
    <property type="entry name" value="RANBD1"/>
    <property type="match status" value="4"/>
</dbReference>
<feature type="domain" description="RanBD1" evidence="8">
    <location>
        <begin position="1523"/>
        <end position="1657"/>
    </location>
</feature>
<reference evidence="11" key="1">
    <citation type="submission" date="2021-01" db="UniProtKB">
        <authorList>
            <consortium name="EnsemblMetazoa"/>
        </authorList>
    </citation>
    <scope>IDENTIFICATION</scope>
</reference>
<dbReference type="GO" id="GO:0008270">
    <property type="term" value="F:zinc ion binding"/>
    <property type="evidence" value="ECO:0007669"/>
    <property type="project" value="UniProtKB-KW"/>
</dbReference>
<feature type="domain" description="RanBD1" evidence="8">
    <location>
        <begin position="1269"/>
        <end position="1402"/>
    </location>
</feature>
<dbReference type="SMART" id="SM00547">
    <property type="entry name" value="ZnF_RBZ"/>
    <property type="match status" value="3"/>
</dbReference>
<dbReference type="FunCoup" id="A0A7M7H287">
    <property type="interactions" value="2039"/>
</dbReference>
<dbReference type="InterPro" id="IPR000156">
    <property type="entry name" value="Ran_bind_dom"/>
</dbReference>
<evidence type="ECO:0000313" key="11">
    <source>
        <dbReference type="EnsemblMetazoa" id="XP_008203042"/>
    </source>
</evidence>
<gene>
    <name evidence="11" type="primary">100120774</name>
</gene>
<evidence type="ECO:0000256" key="5">
    <source>
        <dbReference type="PROSITE-ProRule" id="PRU00322"/>
    </source>
</evidence>
<dbReference type="FunFam" id="4.10.1060.10:FF:000003">
    <property type="entry name" value="E3 SUMO-protein ligase RanBP2"/>
    <property type="match status" value="1"/>
</dbReference>
<protein>
    <recommendedName>
        <fullName evidence="13">E3 SUMO-protein ligase RanBP2</fullName>
    </recommendedName>
</protein>
<keyword evidence="12" id="KW-1185">Reference proteome</keyword>
<feature type="compositionally biased region" description="Polar residues" evidence="7">
    <location>
        <begin position="2499"/>
        <end position="2515"/>
    </location>
</feature>
<dbReference type="InParanoid" id="A0A7M7H287"/>
<accession>A0A7M7H287</accession>
<feature type="compositionally biased region" description="Polar residues" evidence="7">
    <location>
        <begin position="815"/>
        <end position="830"/>
    </location>
</feature>
<dbReference type="GO" id="GO:0005737">
    <property type="term" value="C:cytoplasm"/>
    <property type="evidence" value="ECO:0007669"/>
    <property type="project" value="TreeGrafter"/>
</dbReference>
<feature type="repeat" description="TPR" evidence="6">
    <location>
        <begin position="59"/>
        <end position="92"/>
    </location>
</feature>
<evidence type="ECO:0000256" key="2">
    <source>
        <dbReference type="ARBA" id="ARBA00022723"/>
    </source>
</evidence>
<evidence type="ECO:0000259" key="10">
    <source>
        <dbReference type="PROSITE" id="PS50229"/>
    </source>
</evidence>
<dbReference type="Pfam" id="PF00638">
    <property type="entry name" value="Ran_BP1"/>
    <property type="match status" value="4"/>
</dbReference>
<dbReference type="PROSITE" id="PS50199">
    <property type="entry name" value="ZF_RANBP2_2"/>
    <property type="match status" value="3"/>
</dbReference>
<evidence type="ECO:0000256" key="6">
    <source>
        <dbReference type="PROSITE-ProRule" id="PRU00339"/>
    </source>
</evidence>
<evidence type="ECO:0000313" key="12">
    <source>
        <dbReference type="Proteomes" id="UP000002358"/>
    </source>
</evidence>
<evidence type="ECO:0000256" key="7">
    <source>
        <dbReference type="SAM" id="MobiDB-lite"/>
    </source>
</evidence>
<dbReference type="OMA" id="RCIGNHG"/>
<feature type="compositionally biased region" description="Low complexity" evidence="7">
    <location>
        <begin position="1112"/>
        <end position="1127"/>
    </location>
</feature>
<keyword evidence="3 5" id="KW-0863">Zinc-finger</keyword>
<feature type="compositionally biased region" description="Polar residues" evidence="7">
    <location>
        <begin position="1241"/>
        <end position="1259"/>
    </location>
</feature>
<feature type="region of interest" description="Disordered" evidence="7">
    <location>
        <begin position="1241"/>
        <end position="1276"/>
    </location>
</feature>
<feature type="compositionally biased region" description="Basic and acidic residues" evidence="7">
    <location>
        <begin position="1461"/>
        <end position="1470"/>
    </location>
</feature>
<dbReference type="InterPro" id="IPR000697">
    <property type="entry name" value="WH1/EVH1_dom"/>
</dbReference>
<feature type="compositionally biased region" description="Basic and acidic residues" evidence="7">
    <location>
        <begin position="786"/>
        <end position="796"/>
    </location>
</feature>
<dbReference type="Pfam" id="PF00641">
    <property type="entry name" value="Zn_ribbon_RanBP"/>
    <property type="match status" value="3"/>
</dbReference>
<feature type="domain" description="RanBP2-type" evidence="9">
    <location>
        <begin position="1796"/>
        <end position="1825"/>
    </location>
</feature>
<dbReference type="SUPFAM" id="SSF50729">
    <property type="entry name" value="PH domain-like"/>
    <property type="match status" value="5"/>
</dbReference>
<feature type="compositionally biased region" description="Polar residues" evidence="7">
    <location>
        <begin position="838"/>
        <end position="849"/>
    </location>
</feature>
<dbReference type="InterPro" id="IPR001876">
    <property type="entry name" value="Znf_RanBP2"/>
</dbReference>
<feature type="domain" description="RanBD1" evidence="8">
    <location>
        <begin position="2610"/>
        <end position="2747"/>
    </location>
</feature>
<keyword evidence="6" id="KW-0802">TPR repeat</keyword>
<evidence type="ECO:0000256" key="3">
    <source>
        <dbReference type="ARBA" id="ARBA00022771"/>
    </source>
</evidence>
<dbReference type="Gene3D" id="1.25.40.10">
    <property type="entry name" value="Tetratricopeptide repeat domain"/>
    <property type="match status" value="1"/>
</dbReference>
<feature type="region of interest" description="Disordered" evidence="7">
    <location>
        <begin position="1398"/>
        <end position="1475"/>
    </location>
</feature>
<dbReference type="PROSITE" id="PS50229">
    <property type="entry name" value="WH1"/>
    <property type="match status" value="1"/>
</dbReference>
<keyword evidence="2" id="KW-0479">Metal-binding</keyword>
<dbReference type="Gene3D" id="2.30.29.30">
    <property type="entry name" value="Pleckstrin-homology domain (PH domain)/Phosphotyrosine-binding domain (PTB)"/>
    <property type="match status" value="5"/>
</dbReference>
<dbReference type="EnsemblMetazoa" id="XM_008204820">
    <property type="protein sequence ID" value="XP_008203042"/>
    <property type="gene ID" value="LOC100120774"/>
</dbReference>
<feature type="region of interest" description="Disordered" evidence="7">
    <location>
        <begin position="1487"/>
        <end position="1514"/>
    </location>
</feature>
<feature type="compositionally biased region" description="Acidic residues" evidence="7">
    <location>
        <begin position="2592"/>
        <end position="2603"/>
    </location>
</feature>
<feature type="domain" description="RanBP2-type" evidence="9">
    <location>
        <begin position="1740"/>
        <end position="1769"/>
    </location>
</feature>
<dbReference type="OrthoDB" id="2357150at2759"/>
<dbReference type="GO" id="GO:0005096">
    <property type="term" value="F:GTPase activator activity"/>
    <property type="evidence" value="ECO:0007669"/>
    <property type="project" value="TreeGrafter"/>
</dbReference>
<evidence type="ECO:0000259" key="9">
    <source>
        <dbReference type="PROSITE" id="PS50199"/>
    </source>
</evidence>
<evidence type="ECO:0008006" key="13">
    <source>
        <dbReference type="Google" id="ProtNLM"/>
    </source>
</evidence>
<dbReference type="PROSITE" id="PS50005">
    <property type="entry name" value="TPR"/>
    <property type="match status" value="1"/>
</dbReference>
<feature type="region of interest" description="Disordered" evidence="7">
    <location>
        <begin position="1099"/>
        <end position="1144"/>
    </location>
</feature>
<dbReference type="SMR" id="A0A7M7H287"/>
<dbReference type="InterPro" id="IPR036443">
    <property type="entry name" value="Znf_RanBP2_sf"/>
</dbReference>
<dbReference type="Gene3D" id="4.10.1060.10">
    <property type="entry name" value="Zinc finger, RanBP2-type"/>
    <property type="match status" value="3"/>
</dbReference>
<feature type="domain" description="RanBD1" evidence="8">
    <location>
        <begin position="1958"/>
        <end position="2092"/>
    </location>
</feature>
<keyword evidence="4" id="KW-0862">Zinc</keyword>
<dbReference type="CDD" id="cd13171">
    <property type="entry name" value="RanBD1_RanBP2_insect-like"/>
    <property type="match status" value="1"/>
</dbReference>
<feature type="region of interest" description="Disordered" evidence="7">
    <location>
        <begin position="2759"/>
        <end position="2791"/>
    </location>
</feature>
<feature type="compositionally biased region" description="Basic and acidic residues" evidence="7">
    <location>
        <begin position="852"/>
        <end position="865"/>
    </location>
</feature>
<feature type="domain" description="WH1" evidence="10">
    <location>
        <begin position="2625"/>
        <end position="2745"/>
    </location>
</feature>
<dbReference type="Proteomes" id="UP000002358">
    <property type="component" value="Chromosome 5"/>
</dbReference>
<feature type="region of interest" description="Disordered" evidence="7">
    <location>
        <begin position="1930"/>
        <end position="1950"/>
    </location>
</feature>